<name>A0A0H2S2H6_9AGAM</name>
<evidence type="ECO:0000313" key="3">
    <source>
        <dbReference type="Proteomes" id="UP000053477"/>
    </source>
</evidence>
<evidence type="ECO:0000313" key="2">
    <source>
        <dbReference type="EMBL" id="KLO11216.1"/>
    </source>
</evidence>
<dbReference type="InParanoid" id="A0A0H2S2H6"/>
<dbReference type="AlphaFoldDB" id="A0A0H2S2H6"/>
<accession>A0A0H2S2H6</accession>
<gene>
    <name evidence="2" type="ORF">SCHPADRAFT_930086</name>
</gene>
<organism evidence="2 3">
    <name type="scientific">Schizopora paradoxa</name>
    <dbReference type="NCBI Taxonomy" id="27342"/>
    <lineage>
        <taxon>Eukaryota</taxon>
        <taxon>Fungi</taxon>
        <taxon>Dikarya</taxon>
        <taxon>Basidiomycota</taxon>
        <taxon>Agaricomycotina</taxon>
        <taxon>Agaricomycetes</taxon>
        <taxon>Hymenochaetales</taxon>
        <taxon>Schizoporaceae</taxon>
        <taxon>Schizopora</taxon>
    </lineage>
</organism>
<sequence>MVSYAILLHHPLLAISWNTGVETQSSSPDIAIPSVSPPFFPISPRGAFVDDHNQMVIQLEMTRSLHRSSERKEENAAFRASSRTIVVAYLRQLYFTIQDFSVTISLLRTRYRRKMPPKFLTTPISEDLLSIIFEYVFSASSAKFEVETTPQNLPAISILKLSHVNRQFRHTSLSNPHLWTYIAGEVRYPTMGLVNACIERSRSVPLTVNLYVYINPFYGPSCDTLLEAARPHAHRWRTVHFRFVHIRTGPECPRAFAGVLRGLDDLWDISTPALEHLALYDDPATLLKDELDFIESWNTPALRSLVTEFCFPSKLPPESFQAITSLEMKSSLPCADFCDLLTLLRASKMPYLTDLILHFDHHENVRQPGILSPAPNVQPDFPLPSVQRLHIMNYSKVNWDIHSDGSERPYFLALSFPNVRELSITLVAEALDYGRPRSFVYLHESLDRIFKTTIDPSEDRRFPLLSRLHINICSYGFETDVLAGGLASFELRKHLLPSLEELYINSNMPLDISTYCIAKCDQPALKRIEVDMPGLGLGSASESSVDDASFHTAPELWTWLRTLASSLIAQGVWHEFEELVLTERVYGAESDGSGVKIVERVFPRDMLVQVFKKPFDKEPQSG</sequence>
<keyword evidence="1" id="KW-0732">Signal</keyword>
<evidence type="ECO:0000256" key="1">
    <source>
        <dbReference type="SAM" id="SignalP"/>
    </source>
</evidence>
<reference evidence="2 3" key="1">
    <citation type="submission" date="2015-04" db="EMBL/GenBank/DDBJ databases">
        <title>Complete genome sequence of Schizopora paradoxa KUC8140, a cosmopolitan wood degrader in East Asia.</title>
        <authorList>
            <consortium name="DOE Joint Genome Institute"/>
            <person name="Min B."/>
            <person name="Park H."/>
            <person name="Jang Y."/>
            <person name="Kim J.-J."/>
            <person name="Kim K.H."/>
            <person name="Pangilinan J."/>
            <person name="Lipzen A."/>
            <person name="Riley R."/>
            <person name="Grigoriev I.V."/>
            <person name="Spatafora J.W."/>
            <person name="Choi I.-G."/>
        </authorList>
    </citation>
    <scope>NUCLEOTIDE SEQUENCE [LARGE SCALE GENOMIC DNA]</scope>
    <source>
        <strain evidence="2 3">KUC8140</strain>
    </source>
</reference>
<dbReference type="EMBL" id="KQ086006">
    <property type="protein sequence ID" value="KLO11216.1"/>
    <property type="molecule type" value="Genomic_DNA"/>
</dbReference>
<feature type="signal peptide" evidence="1">
    <location>
        <begin position="1"/>
        <end position="23"/>
    </location>
</feature>
<protein>
    <recommendedName>
        <fullName evidence="4">F-box domain-containing protein</fullName>
    </recommendedName>
</protein>
<feature type="chain" id="PRO_5005202153" description="F-box domain-containing protein" evidence="1">
    <location>
        <begin position="24"/>
        <end position="622"/>
    </location>
</feature>
<keyword evidence="3" id="KW-1185">Reference proteome</keyword>
<dbReference type="Proteomes" id="UP000053477">
    <property type="component" value="Unassembled WGS sequence"/>
</dbReference>
<evidence type="ECO:0008006" key="4">
    <source>
        <dbReference type="Google" id="ProtNLM"/>
    </source>
</evidence>
<dbReference type="OrthoDB" id="3365698at2759"/>
<proteinExistence type="predicted"/>